<dbReference type="PANTHER" id="PTHR46534">
    <property type="entry name" value="IGGFC_BINDING DOMAIN-CONTAINING PROTEIN"/>
    <property type="match status" value="1"/>
</dbReference>
<accession>A0A1G5VCW6</accession>
<dbReference type="InterPro" id="IPR035234">
    <property type="entry name" value="IgGFc-bd_N"/>
</dbReference>
<evidence type="ECO:0000313" key="3">
    <source>
        <dbReference type="Proteomes" id="UP000198756"/>
    </source>
</evidence>
<protein>
    <submittedName>
        <fullName evidence="2">SprB repeat-containing protein</fullName>
    </submittedName>
</protein>
<name>A0A1G5VCW6_9BACT</name>
<dbReference type="OrthoDB" id="7794186at2"/>
<proteinExistence type="predicted"/>
<dbReference type="RefSeq" id="WP_092728325.1">
    <property type="nucleotide sequence ID" value="NZ_FMXE01000003.1"/>
</dbReference>
<dbReference type="InterPro" id="IPR035986">
    <property type="entry name" value="PKD_dom_sf"/>
</dbReference>
<evidence type="ECO:0000259" key="1">
    <source>
        <dbReference type="PROSITE" id="PS50093"/>
    </source>
</evidence>
<dbReference type="InterPro" id="IPR013783">
    <property type="entry name" value="Ig-like_fold"/>
</dbReference>
<dbReference type="Proteomes" id="UP000198756">
    <property type="component" value="Unassembled WGS sequence"/>
</dbReference>
<dbReference type="InterPro" id="IPR045829">
    <property type="entry name" value="PKD_6"/>
</dbReference>
<dbReference type="InterPro" id="IPR025667">
    <property type="entry name" value="SprB_repeat"/>
</dbReference>
<dbReference type="AlphaFoldDB" id="A0A1G5VCW6"/>
<dbReference type="EMBL" id="FMXE01000003">
    <property type="protein sequence ID" value="SDA43670.1"/>
    <property type="molecule type" value="Genomic_DNA"/>
</dbReference>
<dbReference type="Pfam" id="PF19408">
    <property type="entry name" value="PKD_6"/>
    <property type="match status" value="1"/>
</dbReference>
<sequence length="1045" mass="113619">MNPKWWINKLCLLLFFALGNGFFALAQLNTVGREFYIGFLQNGRSLDSVNVQSEKAVLIITANEKSSGTIQTPLQTVSFDLAKGQRLIQEFDGMAEGLIHTESERVSQKFLHVISTGNIAVHALNGRSYSTGGTVVLPVESLGLNYMVMSHHEKPFVSNSSLNHTTLESSMVIVGTAANTQVEIIPSVRTSTGVPANYSLKIVLNEGESYQIKSDEDLTGTLVRVLNDNNTNCKNVAVFAGNRMSSSGTCGTTGDHFFQQTYPSKTWGNSFIHVPQKDRTSGEFVKVLALENGTRVAVNGVLKTTLNAGKFIRLEFGKNEVASIVTSKPSSVAVISKSGFCNEFFAASLGDPNFFSYSPNGQMIKEIQFSTGILFGRFNPKIDHFLNIIIPKGASKKTLLNSQNISSQFKVVPGSNYEFAQVQIPEGVNQLVNPEGFIAYAYGSGQIESYGFVVGTGVESIQFETDTKYPFEVIGQKVACLDQLGTWEISPENKTYTEFTWSFGDNTPVAVGKKVSHLFRKPGKFIVTVLATTGEGLCDKQETFRFEVEVKDLNPILIGPTSVCPLIDEFTYTLEDTANMDRVSWEISGGVILEKTPNSVKVKWGAPNPNAKLTATPYTDQGCPGKSLVLNVAITESIEPALPLGNSGLCGPNEVLIYKVPFQTSGRTYTWTVSGGNLISGQNSPQVAVLWELNAPSKTIFFEETSTLNSACAGISEVLEVKIYPEFKMNASDVLNPACPGESNGSIRLNPVGGSGSYKFHWKHDPNLKIGKAENLPSGIYEVTVLDQTGCDSKLLKFELAQPEPLSLAGPVEVYENSCFGTSDGGFIIPLKGGNPPFVAVGFESMWDGKELRVFGLGAKSYDLTVLDSRGCSIKISATIEGPEEISVIAKVGNPGCEGSLDGELELKIEGGVGPYTVLWESGQTGPTITELPYGEFGYTVTDGNGCVLKGMAVVNQARPEVRMPTGFNPKEGVYQPISNCSISYRLTIWDRWGGMIYYGTEGWNGLIRAVEAPSYTYSYHIRYTYFLEGKETSTEKSGTFMLIR</sequence>
<dbReference type="InterPro" id="IPR000601">
    <property type="entry name" value="PKD_dom"/>
</dbReference>
<dbReference type="PROSITE" id="PS50093">
    <property type="entry name" value="PKD"/>
    <property type="match status" value="1"/>
</dbReference>
<organism evidence="2 3">
    <name type="scientific">Algoriphagus alkaliphilus</name>
    <dbReference type="NCBI Taxonomy" id="279824"/>
    <lineage>
        <taxon>Bacteria</taxon>
        <taxon>Pseudomonadati</taxon>
        <taxon>Bacteroidota</taxon>
        <taxon>Cytophagia</taxon>
        <taxon>Cytophagales</taxon>
        <taxon>Cyclobacteriaceae</taxon>
        <taxon>Algoriphagus</taxon>
    </lineage>
</organism>
<dbReference type="SUPFAM" id="SSF49299">
    <property type="entry name" value="PKD domain"/>
    <property type="match status" value="1"/>
</dbReference>
<dbReference type="STRING" id="279824.SAMN03080617_00446"/>
<dbReference type="Pfam" id="PF13573">
    <property type="entry name" value="SprB"/>
    <property type="match status" value="2"/>
</dbReference>
<dbReference type="Pfam" id="PF17517">
    <property type="entry name" value="IgGFc_binding"/>
    <property type="match status" value="1"/>
</dbReference>
<gene>
    <name evidence="2" type="ORF">SAMN03080617_00446</name>
</gene>
<dbReference type="Pfam" id="PF18911">
    <property type="entry name" value="PKD_4"/>
    <property type="match status" value="1"/>
</dbReference>
<dbReference type="Gene3D" id="2.60.40.10">
    <property type="entry name" value="Immunoglobulins"/>
    <property type="match status" value="1"/>
</dbReference>
<reference evidence="3" key="1">
    <citation type="submission" date="2016-10" db="EMBL/GenBank/DDBJ databases">
        <authorList>
            <person name="Varghese N."/>
            <person name="Submissions S."/>
        </authorList>
    </citation>
    <scope>NUCLEOTIDE SEQUENCE [LARGE SCALE GENOMIC DNA]</scope>
    <source>
        <strain evidence="3">DSM 22703</strain>
    </source>
</reference>
<feature type="domain" description="PKD" evidence="1">
    <location>
        <begin position="499"/>
        <end position="536"/>
    </location>
</feature>
<dbReference type="PANTHER" id="PTHR46534:SF1">
    <property type="entry name" value="IGGFC-BINDING PROTEIN N-TERMINAL DOMAIN-CONTAINING PROTEIN"/>
    <property type="match status" value="1"/>
</dbReference>
<keyword evidence="3" id="KW-1185">Reference proteome</keyword>
<evidence type="ECO:0000313" key="2">
    <source>
        <dbReference type="EMBL" id="SDA43670.1"/>
    </source>
</evidence>